<feature type="domain" description="Carbohydrate-binding" evidence="2">
    <location>
        <begin position="53"/>
        <end position="227"/>
    </location>
</feature>
<dbReference type="SUPFAM" id="SSF49344">
    <property type="entry name" value="CBD9-like"/>
    <property type="match status" value="1"/>
</dbReference>
<accession>A0A9D2II64</accession>
<reference evidence="3" key="1">
    <citation type="journal article" date="2021" name="PeerJ">
        <title>Extensive microbial diversity within the chicken gut microbiome revealed by metagenomics and culture.</title>
        <authorList>
            <person name="Gilroy R."/>
            <person name="Ravi A."/>
            <person name="Getino M."/>
            <person name="Pursley I."/>
            <person name="Horton D.L."/>
            <person name="Alikhan N.F."/>
            <person name="Baker D."/>
            <person name="Gharbi K."/>
            <person name="Hall N."/>
            <person name="Watson M."/>
            <person name="Adriaenssens E.M."/>
            <person name="Foster-Nyarko E."/>
            <person name="Jarju S."/>
            <person name="Secka A."/>
            <person name="Antonio M."/>
            <person name="Oren A."/>
            <person name="Chaudhuri R.R."/>
            <person name="La Ragione R."/>
            <person name="Hildebrand F."/>
            <person name="Pallen M.J."/>
        </authorList>
    </citation>
    <scope>NUCLEOTIDE SEQUENCE</scope>
    <source>
        <strain evidence="3">CHK192-19661</strain>
    </source>
</reference>
<comment type="caution">
    <text evidence="3">The sequence shown here is derived from an EMBL/GenBank/DDBJ whole genome shotgun (WGS) entry which is preliminary data.</text>
</comment>
<dbReference type="Proteomes" id="UP000824025">
    <property type="component" value="Unassembled WGS sequence"/>
</dbReference>
<dbReference type="GO" id="GO:0016052">
    <property type="term" value="P:carbohydrate catabolic process"/>
    <property type="evidence" value="ECO:0007669"/>
    <property type="project" value="InterPro"/>
</dbReference>
<gene>
    <name evidence="3" type="ORF">H9726_05655</name>
</gene>
<dbReference type="Pfam" id="PF06452">
    <property type="entry name" value="CBM9_1"/>
    <property type="match status" value="1"/>
</dbReference>
<dbReference type="GO" id="GO:0004553">
    <property type="term" value="F:hydrolase activity, hydrolyzing O-glycosyl compounds"/>
    <property type="evidence" value="ECO:0007669"/>
    <property type="project" value="InterPro"/>
</dbReference>
<name>A0A9D2II64_9FIRM</name>
<reference evidence="3" key="2">
    <citation type="submission" date="2021-04" db="EMBL/GenBank/DDBJ databases">
        <authorList>
            <person name="Gilroy R."/>
        </authorList>
    </citation>
    <scope>NUCLEOTIDE SEQUENCE</scope>
    <source>
        <strain evidence="3">CHK192-19661</strain>
    </source>
</reference>
<sequence length="1702" mass="186752">MRKLLTALFSVLLLLSAAGCAAAGVYEFGDYTFTNPPAGNDADFDYDRESVSIDGSLDDELWQNATFFETQYAPAAYTINMRFSAVLGDTGVYVAFDTDDPQVYWSKGRSNSWNSGIEFYFAPYGRHSIDTSAYEIPMSAGGTYFVRRCMNGETFAAYPYEILLRTSVRGEINTDNCEGYVLEAFIPYETLNITTPPFRAAFHYALIRNDSADESAERDLWFDIGPQTLSSYNFMFPTTWLTFDADGVCTEEVTLTAGEGGAVRAVTPQAVERGYYTVELLPEAGYVLGGLTVNGKNVLSDISYDSAANTASYTCTVTGALDINAQYIALPEETHTISGTLASQIGEVDYSQLTVEANMGTYYASAPVQADGSFSIEVAALENVTFRVGCDGAMTVKEVRDVTADAQVNWTLRPHALGSSAAGEADGIFGLDDEYLGGFTVNSTDSYPKRIYFTDEGADAGDVLTVSAKFTFEDAATAVDDIRKGITFSAKDASGRTVEAFGAILYDYVDDFFTIQFIGCVDRGDSIWNGNVGENWYNGTEIYNKLMSGEEVSYTVTLLPTGAFIAQVENEDPAYYEYNIDGFDFTDVKAYAGFEFWNAAGSRVSDFSYTYEAVNGTDLLGHSSIDRMVGRWDTREAAGGKITFLTAPSNYDKRIYFTDETADEDETQTVSATFGFPEVAVATDTLYKGFVFANYNETYEVTDRVYYAIVYDYANDCFLIQRIAWIDRSMTEDAHYGDWWWNYEVCTLAESGSELYEKLVNGTVRFEISLSPSGFFALSVDGQAVEMAAGTDSIVGWNMDFASGNTVVGIEVRGRTGEIDGCVFTDISYTHEVVTYLFDSSSIVPKQGAWDTSEEEKGTLTLGIADIYDSRIWFTDETAALDEEQTVSGHFNFSDALQAPEAVYKGFSFAAYNQAKSRVDRVFYAITYIPAGGTKEEGFWLYRVPNFGGENAWWTGNTETLIAANGTDLYNTLIGADGFDFKVTLSPAGVFSFFVNEESLDTPAAMRTCAEDGADFAGTNVVVGVEVWGVGTNWLQTDTVITELSYTHAVPELPPVFGNSTVQNAQGAWETGKEQEGTLTLGLANIYDSRIYFLDETAELNETQIVSGHFDFAEVSDDSVTIPQPIYKGFTFAYHDGTKTVRVYYALTYIPDGYKDSPEEFRLTRLPNFGGSDWWWGNNEYDIAAAGSDLFNKLTGSSGFDFKVELSPDGTFALFIDGEPLDVPAAMLNCNDAAADFADTDVSVGVEIWGIGTEPNGAFTEYPTTITNLTYTHEVVTEPEPEPEPEPVFGNSSIDTAYGTWDTTEEENGTLVFDTSDQYYNRIYFTDETCGLNENQTVSGIFDFREVADPEITIAQAIYKGFVFTRYDANNGVIERIFYSITYKDASDSFSLYAVPYLWGTVVWDGYHETEIAASGSELYNKLVSETGVKFEITLTHTGEFIVRIDGSAVQLPENMDTFTFWSADFSSSNVVVGVEIWGLGNGQGLTDCSTPIREITYTHSESGSAFGSVAEFTHQGTWVIDGSDVKYVQIDAVAADNGRLYLREAAQAGETQTISAHISFSETADVNARKGFSFSYKSGGSEYRVFYAICFQNGELVVQRIAEKDGVVVWDNSTVYTYTSETETYAKIMGEGVIFSVTRSADGTFSVSIDGSAVEMAANTNTVTEQGADFASTNVVIGVEVRGIPADVSGTVITELSYTHE</sequence>
<dbReference type="InterPro" id="IPR010502">
    <property type="entry name" value="Carb-bd_dom_fam9"/>
</dbReference>
<dbReference type="Gene3D" id="2.60.40.1190">
    <property type="match status" value="1"/>
</dbReference>
<dbReference type="EMBL" id="DXCF01000030">
    <property type="protein sequence ID" value="HIZ09955.1"/>
    <property type="molecule type" value="Genomic_DNA"/>
</dbReference>
<organism evidence="3 4">
    <name type="scientific">Candidatus Borkfalkia avicola</name>
    <dbReference type="NCBI Taxonomy" id="2838503"/>
    <lineage>
        <taxon>Bacteria</taxon>
        <taxon>Bacillati</taxon>
        <taxon>Bacillota</taxon>
        <taxon>Clostridia</taxon>
        <taxon>Christensenellales</taxon>
        <taxon>Christensenellaceae</taxon>
        <taxon>Candidatus Borkfalkia</taxon>
    </lineage>
</organism>
<evidence type="ECO:0000259" key="2">
    <source>
        <dbReference type="Pfam" id="PF06452"/>
    </source>
</evidence>
<evidence type="ECO:0000313" key="3">
    <source>
        <dbReference type="EMBL" id="HIZ09955.1"/>
    </source>
</evidence>
<feature type="chain" id="PRO_5039458130" description="Carbohydrate-binding domain-containing protein" evidence="1">
    <location>
        <begin position="24"/>
        <end position="1702"/>
    </location>
</feature>
<dbReference type="PROSITE" id="PS51257">
    <property type="entry name" value="PROKAR_LIPOPROTEIN"/>
    <property type="match status" value="1"/>
</dbReference>
<proteinExistence type="predicted"/>
<evidence type="ECO:0000256" key="1">
    <source>
        <dbReference type="SAM" id="SignalP"/>
    </source>
</evidence>
<keyword evidence="1" id="KW-0732">Signal</keyword>
<dbReference type="GO" id="GO:0030246">
    <property type="term" value="F:carbohydrate binding"/>
    <property type="evidence" value="ECO:0007669"/>
    <property type="project" value="InterPro"/>
</dbReference>
<evidence type="ECO:0000313" key="4">
    <source>
        <dbReference type="Proteomes" id="UP000824025"/>
    </source>
</evidence>
<protein>
    <recommendedName>
        <fullName evidence="2">Carbohydrate-binding domain-containing protein</fullName>
    </recommendedName>
</protein>
<feature type="signal peptide" evidence="1">
    <location>
        <begin position="1"/>
        <end position="23"/>
    </location>
</feature>